<dbReference type="GO" id="GO:0003700">
    <property type="term" value="F:DNA-binding transcription factor activity"/>
    <property type="evidence" value="ECO:0007669"/>
    <property type="project" value="InterPro"/>
</dbReference>
<protein>
    <submittedName>
        <fullName evidence="5">AraC family transcriptional regulator</fullName>
    </submittedName>
</protein>
<dbReference type="InterPro" id="IPR050959">
    <property type="entry name" value="MarA-like"/>
</dbReference>
<feature type="domain" description="HTH araC/xylS-type" evidence="4">
    <location>
        <begin position="6"/>
        <end position="104"/>
    </location>
</feature>
<dbReference type="SMART" id="SM00871">
    <property type="entry name" value="AraC_E_bind"/>
    <property type="match status" value="1"/>
</dbReference>
<dbReference type="PANTHER" id="PTHR47504">
    <property type="entry name" value="RIGHT ORIGIN-BINDING PROTEIN"/>
    <property type="match status" value="1"/>
</dbReference>
<dbReference type="InterPro" id="IPR011256">
    <property type="entry name" value="Reg_factor_effector_dom_sf"/>
</dbReference>
<gene>
    <name evidence="5" type="ORF">QV13_27725</name>
</gene>
<dbReference type="OrthoDB" id="282744at2"/>
<evidence type="ECO:0000313" key="6">
    <source>
        <dbReference type="Proteomes" id="UP000094412"/>
    </source>
</evidence>
<dbReference type="Gene3D" id="1.10.10.60">
    <property type="entry name" value="Homeodomain-like"/>
    <property type="match status" value="2"/>
</dbReference>
<dbReference type="InterPro" id="IPR029442">
    <property type="entry name" value="GyrI-like"/>
</dbReference>
<evidence type="ECO:0000256" key="3">
    <source>
        <dbReference type="ARBA" id="ARBA00023163"/>
    </source>
</evidence>
<evidence type="ECO:0000313" key="5">
    <source>
        <dbReference type="EMBL" id="OCX13297.1"/>
    </source>
</evidence>
<dbReference type="Gene3D" id="3.20.80.10">
    <property type="entry name" value="Regulatory factor, effector binding domain"/>
    <property type="match status" value="1"/>
</dbReference>
<keyword evidence="2" id="KW-0238">DNA-binding</keyword>
<dbReference type="PROSITE" id="PS01124">
    <property type="entry name" value="HTH_ARAC_FAMILY_2"/>
    <property type="match status" value="1"/>
</dbReference>
<dbReference type="AlphaFoldDB" id="A0A1C2DEZ9"/>
<dbReference type="InterPro" id="IPR009057">
    <property type="entry name" value="Homeodomain-like_sf"/>
</dbReference>
<keyword evidence="1" id="KW-0805">Transcription regulation</keyword>
<dbReference type="Pfam" id="PF12833">
    <property type="entry name" value="HTH_18"/>
    <property type="match status" value="1"/>
</dbReference>
<dbReference type="Proteomes" id="UP000094412">
    <property type="component" value="Unassembled WGS sequence"/>
</dbReference>
<proteinExistence type="predicted"/>
<evidence type="ECO:0000259" key="4">
    <source>
        <dbReference type="PROSITE" id="PS01124"/>
    </source>
</evidence>
<dbReference type="PANTHER" id="PTHR47504:SF5">
    <property type="entry name" value="RIGHT ORIGIN-BINDING PROTEIN"/>
    <property type="match status" value="1"/>
</dbReference>
<dbReference type="PRINTS" id="PR00032">
    <property type="entry name" value="HTHARAC"/>
</dbReference>
<dbReference type="Pfam" id="PF06445">
    <property type="entry name" value="GyrI-like"/>
    <property type="match status" value="1"/>
</dbReference>
<keyword evidence="6" id="KW-1185">Reference proteome</keyword>
<evidence type="ECO:0000256" key="1">
    <source>
        <dbReference type="ARBA" id="ARBA00023015"/>
    </source>
</evidence>
<dbReference type="InterPro" id="IPR010499">
    <property type="entry name" value="AraC_E-bd"/>
</dbReference>
<dbReference type="SUPFAM" id="SSF55136">
    <property type="entry name" value="Probable bacterial effector-binding domain"/>
    <property type="match status" value="1"/>
</dbReference>
<keyword evidence="3" id="KW-0804">Transcription</keyword>
<dbReference type="InterPro" id="IPR018060">
    <property type="entry name" value="HTH_AraC"/>
</dbReference>
<comment type="caution">
    <text evidence="5">The sequence shown here is derived from an EMBL/GenBank/DDBJ whole genome shotgun (WGS) entry which is preliminary data.</text>
</comment>
<dbReference type="EMBL" id="MDEO01000036">
    <property type="protein sequence ID" value="OCX13297.1"/>
    <property type="molecule type" value="Genomic_DNA"/>
</dbReference>
<dbReference type="RefSeq" id="WP_024923053.1">
    <property type="nucleotide sequence ID" value="NZ_MDEO01000036.1"/>
</dbReference>
<reference evidence="5 6" key="1">
    <citation type="submission" date="2016-08" db="EMBL/GenBank/DDBJ databases">
        <title>Whole genome sequence of Mesorhizobium sp. strain UASWS1009 isolated from industrial sewage.</title>
        <authorList>
            <person name="Crovadore J."/>
            <person name="Calmin G."/>
            <person name="Chablais R."/>
            <person name="Cochard B."/>
            <person name="Lefort F."/>
        </authorList>
    </citation>
    <scope>NUCLEOTIDE SEQUENCE [LARGE SCALE GENOMIC DNA]</scope>
    <source>
        <strain evidence="5 6">UASWS1009</strain>
    </source>
</reference>
<dbReference type="STRING" id="1566387.QV13_27725"/>
<dbReference type="PROSITE" id="PS00041">
    <property type="entry name" value="HTH_ARAC_FAMILY_1"/>
    <property type="match status" value="1"/>
</dbReference>
<evidence type="ECO:0000256" key="2">
    <source>
        <dbReference type="ARBA" id="ARBA00023125"/>
    </source>
</evidence>
<organism evidence="5 6">
    <name type="scientific">Mesorhizobium hungaricum</name>
    <dbReference type="NCBI Taxonomy" id="1566387"/>
    <lineage>
        <taxon>Bacteria</taxon>
        <taxon>Pseudomonadati</taxon>
        <taxon>Pseudomonadota</taxon>
        <taxon>Alphaproteobacteria</taxon>
        <taxon>Hyphomicrobiales</taxon>
        <taxon>Phyllobacteriaceae</taxon>
        <taxon>Mesorhizobium</taxon>
    </lineage>
</organism>
<name>A0A1C2DEZ9_9HYPH</name>
<dbReference type="InterPro" id="IPR018062">
    <property type="entry name" value="HTH_AraC-typ_CS"/>
</dbReference>
<dbReference type="SMART" id="SM00342">
    <property type="entry name" value="HTH_ARAC"/>
    <property type="match status" value="1"/>
</dbReference>
<accession>A0A1C2DEZ9</accession>
<dbReference type="SUPFAM" id="SSF46689">
    <property type="entry name" value="Homeodomain-like"/>
    <property type="match status" value="2"/>
</dbReference>
<dbReference type="GO" id="GO:0043565">
    <property type="term" value="F:sequence-specific DNA binding"/>
    <property type="evidence" value="ECO:0007669"/>
    <property type="project" value="InterPro"/>
</dbReference>
<sequence length="278" mass="29723">MRTPVEKAIWFIESHFAEDVTLDAVARVCGLSRFQMSRLFSHATGKSVSAYLRGRRLSEAARALAAGAPDILAVALQAGYGSHEAFSRAFRDQFGLTPAEIRTRGDLNGIALVEPLREDPKVSVSLPPPRIETPGPLLIAGLGRRFASDDFAGIPALWQEFTPHLGAIPGQKGKATYGLVTGVGAGDGYFYLAGVEMRTLADLDGTFTGIRLPAQRWAAFRHAGHVTTIAATIHAVFTQALPAAGLIPGDMPDLIERYGEGFDPVTGAGGFEIWVPVR</sequence>
<dbReference type="InterPro" id="IPR020449">
    <property type="entry name" value="Tscrpt_reg_AraC-type_HTH"/>
</dbReference>